<sequence>MRPKITGYPALELHEEQILIVVKTYPRPSFKYRELVCTAGITLNGKWIRLYPISYRYLDYNKWYKKYQWINVKIEKNSNDFRIDSYRPTETSIQAIGEPITTNKQWIDRKNLILPTVQSNSLEEIEEKYNKNSISLGIFKPKEIIDFIIEQESSEWSKKQQQELSQLRLFEAQPKSLEKIPFKFSYKFICNDKRCVKPHKLSIIDWEINALYLNMKEKYGYDMDVVLQKVKEKWLTEM</sequence>
<gene>
    <name evidence="1" type="ORF">COV86_00605</name>
</gene>
<name>A0A2H0KNQ8_9BACT</name>
<proteinExistence type="predicted"/>
<dbReference type="EMBL" id="PCVL01000006">
    <property type="protein sequence ID" value="PIQ72878.1"/>
    <property type="molecule type" value="Genomic_DNA"/>
</dbReference>
<dbReference type="Proteomes" id="UP000229570">
    <property type="component" value="Unassembled WGS sequence"/>
</dbReference>
<organism evidence="1 2">
    <name type="scientific">Candidatus Roizmanbacteria bacterium CG11_big_fil_rev_8_21_14_0_20_35_14</name>
    <dbReference type="NCBI Taxonomy" id="1974855"/>
    <lineage>
        <taxon>Bacteria</taxon>
        <taxon>Candidatus Roizmaniibacteriota</taxon>
    </lineage>
</organism>
<evidence type="ECO:0000313" key="2">
    <source>
        <dbReference type="Proteomes" id="UP000229570"/>
    </source>
</evidence>
<dbReference type="AlphaFoldDB" id="A0A2H0KNQ8"/>
<evidence type="ECO:0000313" key="1">
    <source>
        <dbReference type="EMBL" id="PIQ72878.1"/>
    </source>
</evidence>
<protein>
    <submittedName>
        <fullName evidence="1">Uncharacterized protein</fullName>
    </submittedName>
</protein>
<reference evidence="1 2" key="1">
    <citation type="submission" date="2017-09" db="EMBL/GenBank/DDBJ databases">
        <title>Depth-based differentiation of microbial function through sediment-hosted aquifers and enrichment of novel symbionts in the deep terrestrial subsurface.</title>
        <authorList>
            <person name="Probst A.J."/>
            <person name="Ladd B."/>
            <person name="Jarett J.K."/>
            <person name="Geller-Mcgrath D.E."/>
            <person name="Sieber C.M."/>
            <person name="Emerson J.B."/>
            <person name="Anantharaman K."/>
            <person name="Thomas B.C."/>
            <person name="Malmstrom R."/>
            <person name="Stieglmeier M."/>
            <person name="Klingl A."/>
            <person name="Woyke T."/>
            <person name="Ryan C.M."/>
            <person name="Banfield J.F."/>
        </authorList>
    </citation>
    <scope>NUCLEOTIDE SEQUENCE [LARGE SCALE GENOMIC DNA]</scope>
    <source>
        <strain evidence="1">CG11_big_fil_rev_8_21_14_0_20_35_14</strain>
    </source>
</reference>
<comment type="caution">
    <text evidence="1">The sequence shown here is derived from an EMBL/GenBank/DDBJ whole genome shotgun (WGS) entry which is preliminary data.</text>
</comment>
<accession>A0A2H0KNQ8</accession>